<evidence type="ECO:0000256" key="11">
    <source>
        <dbReference type="RuleBase" id="RU004494"/>
    </source>
</evidence>
<feature type="domain" description="Rieske" evidence="13">
    <location>
        <begin position="158"/>
        <end position="227"/>
    </location>
</feature>
<dbReference type="FunFam" id="2.102.10.10:FF:000001">
    <property type="entry name" value="Cytochrome b-c1 complex subunit Rieske, mitochondrial"/>
    <property type="match status" value="1"/>
</dbReference>
<dbReference type="RefSeq" id="XP_017877869.2">
    <property type="nucleotide sequence ID" value="XM_018022380.2"/>
</dbReference>
<dbReference type="PRINTS" id="PR00162">
    <property type="entry name" value="RIESKE"/>
</dbReference>
<dbReference type="GO" id="GO:0008121">
    <property type="term" value="F:quinol-cytochrome-c reductase activity"/>
    <property type="evidence" value="ECO:0007669"/>
    <property type="project" value="UniProtKB-EC"/>
</dbReference>
<name>A0AAJ7N4Y5_9HYME</name>
<comment type="cofactor">
    <cofactor evidence="11">
        <name>[2Fe-2S] cluster</name>
        <dbReference type="ChEBI" id="CHEBI:190135"/>
    </cofactor>
    <text evidence="11">Binds 1 [2Fe-2S] cluster per subunit.</text>
</comment>
<comment type="miscellaneous">
    <text evidence="11">The Rieske protein is a high potential 2Fe-2S protein.</text>
</comment>
<dbReference type="KEGG" id="ccal:108623687"/>
<dbReference type="InterPro" id="IPR004192">
    <property type="entry name" value="Rieske_TM"/>
</dbReference>
<dbReference type="InterPro" id="IPR017941">
    <property type="entry name" value="Rieske_2Fe-2S"/>
</dbReference>
<dbReference type="InterPro" id="IPR006317">
    <property type="entry name" value="Ubiquinol_cyt_c_Rdtase_Fe-S-su"/>
</dbReference>
<proteinExistence type="inferred from homology"/>
<dbReference type="GeneID" id="108623687"/>
<evidence type="ECO:0000256" key="8">
    <source>
        <dbReference type="ARBA" id="ARBA00023014"/>
    </source>
</evidence>
<comment type="subcellular location">
    <subcellularLocation>
        <location evidence="1">Membrane</location>
        <topology evidence="1">Single-pass membrane protein</topology>
    </subcellularLocation>
    <subcellularLocation>
        <location evidence="12">Mitochondrion inner membrane</location>
    </subcellularLocation>
</comment>
<organism evidence="14 15">
    <name type="scientific">Ceratina calcarata</name>
    <dbReference type="NCBI Taxonomy" id="156304"/>
    <lineage>
        <taxon>Eukaryota</taxon>
        <taxon>Metazoa</taxon>
        <taxon>Ecdysozoa</taxon>
        <taxon>Arthropoda</taxon>
        <taxon>Hexapoda</taxon>
        <taxon>Insecta</taxon>
        <taxon>Pterygota</taxon>
        <taxon>Neoptera</taxon>
        <taxon>Endopterygota</taxon>
        <taxon>Hymenoptera</taxon>
        <taxon>Apocrita</taxon>
        <taxon>Aculeata</taxon>
        <taxon>Apoidea</taxon>
        <taxon>Anthophila</taxon>
        <taxon>Apidae</taxon>
        <taxon>Ceratina</taxon>
        <taxon>Zadontomerus</taxon>
    </lineage>
</organism>
<keyword evidence="7" id="KW-0408">Iron</keyword>
<keyword evidence="9" id="KW-0472">Membrane</keyword>
<protein>
    <recommendedName>
        <fullName evidence="11">Cytochrome b-c1 complex subunit Rieske, mitochondrial</fullName>
        <ecNumber evidence="11">7.1.1.8</ecNumber>
    </recommendedName>
</protein>
<keyword evidence="6" id="KW-1133">Transmembrane helix</keyword>
<dbReference type="InterPro" id="IPR037008">
    <property type="entry name" value="bc1_Rieske_TM_sf"/>
</dbReference>
<accession>A0AAJ7N4Y5</accession>
<dbReference type="GO" id="GO:0046872">
    <property type="term" value="F:metal ion binding"/>
    <property type="evidence" value="ECO:0007669"/>
    <property type="project" value="UniProtKB-KW"/>
</dbReference>
<evidence type="ECO:0000256" key="3">
    <source>
        <dbReference type="ARBA" id="ARBA00022692"/>
    </source>
</evidence>
<dbReference type="EC" id="7.1.1.8" evidence="11"/>
<evidence type="ECO:0000256" key="12">
    <source>
        <dbReference type="RuleBase" id="RU004495"/>
    </source>
</evidence>
<dbReference type="AlphaFoldDB" id="A0AAJ7N4Y5"/>
<dbReference type="Pfam" id="PF00355">
    <property type="entry name" value="Rieske"/>
    <property type="match status" value="1"/>
</dbReference>
<evidence type="ECO:0000256" key="2">
    <source>
        <dbReference type="ARBA" id="ARBA00010651"/>
    </source>
</evidence>
<keyword evidence="5" id="KW-0479">Metal-binding</keyword>
<dbReference type="PANTHER" id="PTHR10134">
    <property type="entry name" value="CYTOCHROME B-C1 COMPLEX SUBUNIT RIESKE, MITOCHONDRIAL"/>
    <property type="match status" value="1"/>
</dbReference>
<comment type="similarity">
    <text evidence="2">Belongs to the Rieske iron-sulfur protein family.</text>
</comment>
<keyword evidence="11" id="KW-0813">Transport</keyword>
<evidence type="ECO:0000256" key="4">
    <source>
        <dbReference type="ARBA" id="ARBA00022714"/>
    </source>
</evidence>
<evidence type="ECO:0000256" key="10">
    <source>
        <dbReference type="ARBA" id="ARBA00023157"/>
    </source>
</evidence>
<keyword evidence="3" id="KW-0812">Transmembrane</keyword>
<dbReference type="CDD" id="cd03470">
    <property type="entry name" value="Rieske_cytochrome_bc1"/>
    <property type="match status" value="1"/>
</dbReference>
<dbReference type="PROSITE" id="PS51296">
    <property type="entry name" value="RIESKE"/>
    <property type="match status" value="1"/>
</dbReference>
<dbReference type="InterPro" id="IPR014349">
    <property type="entry name" value="Rieske_Fe-S_prot"/>
</dbReference>
<sequence length="229" mass="26270">MIRKMLRSFLPIRSWENRLTVSLLTYYLKHRHAHSDLPKVNFQEYRRKSLAKPNVSSMRSADERRTTTYAMSFVLAVAGMYVLKSHALHYIEFLGASRDVIAEAQIEINLKDIGLGKTAVFQWRGKPVFVYHRTQTIINQERQVNVLTLRHPETDDQRVKRPEWLVVIGICTHLGCIPLPNAGMIPGGFYCPCHASHFDGSGRIRRGPAPTNMDIPEYQFIDEHSILVG</sequence>
<evidence type="ECO:0000313" key="15">
    <source>
        <dbReference type="RefSeq" id="XP_017877869.2"/>
    </source>
</evidence>
<keyword evidence="12" id="KW-0679">Respiratory chain</keyword>
<keyword evidence="12" id="KW-0496">Mitochondrion</keyword>
<keyword evidence="11" id="KW-0249">Electron transport</keyword>
<gene>
    <name evidence="15" type="primary">LOC108623687</name>
</gene>
<keyword evidence="4" id="KW-0001">2Fe-2S</keyword>
<reference evidence="15" key="1">
    <citation type="submission" date="2025-08" db="UniProtKB">
        <authorList>
            <consortium name="RefSeq"/>
        </authorList>
    </citation>
    <scope>IDENTIFICATION</scope>
    <source>
        <tissue evidence="15">Whole body</tissue>
    </source>
</reference>
<dbReference type="Gene3D" id="2.102.10.10">
    <property type="entry name" value="Rieske [2Fe-2S] iron-sulphur domain"/>
    <property type="match status" value="1"/>
</dbReference>
<evidence type="ECO:0000256" key="7">
    <source>
        <dbReference type="ARBA" id="ARBA00023004"/>
    </source>
</evidence>
<keyword evidence="8" id="KW-0411">Iron-sulfur</keyword>
<dbReference type="Proteomes" id="UP000694925">
    <property type="component" value="Unplaced"/>
</dbReference>
<dbReference type="Pfam" id="PF02921">
    <property type="entry name" value="UCR_TM"/>
    <property type="match status" value="1"/>
</dbReference>
<evidence type="ECO:0000256" key="1">
    <source>
        <dbReference type="ARBA" id="ARBA00004167"/>
    </source>
</evidence>
<dbReference type="GO" id="GO:0005743">
    <property type="term" value="C:mitochondrial inner membrane"/>
    <property type="evidence" value="ECO:0007669"/>
    <property type="project" value="UniProtKB-SubCell"/>
</dbReference>
<dbReference type="InterPro" id="IPR005805">
    <property type="entry name" value="Rieske_Fe-S_prot_C"/>
</dbReference>
<evidence type="ECO:0000259" key="13">
    <source>
        <dbReference type="PROSITE" id="PS51296"/>
    </source>
</evidence>
<dbReference type="GO" id="GO:0051537">
    <property type="term" value="F:2 iron, 2 sulfur cluster binding"/>
    <property type="evidence" value="ECO:0007669"/>
    <property type="project" value="UniProtKB-KW"/>
</dbReference>
<dbReference type="Gene3D" id="1.20.5.270">
    <property type="entry name" value="Ubiquinol cytochrome reductase, transmembrane domain"/>
    <property type="match status" value="1"/>
</dbReference>
<keyword evidence="14" id="KW-1185">Reference proteome</keyword>
<dbReference type="SUPFAM" id="SSF81502">
    <property type="entry name" value="ISP transmembrane anchor"/>
    <property type="match status" value="1"/>
</dbReference>
<keyword evidence="10" id="KW-1015">Disulfide bond</keyword>
<evidence type="ECO:0000256" key="5">
    <source>
        <dbReference type="ARBA" id="ARBA00022723"/>
    </source>
</evidence>
<evidence type="ECO:0000313" key="14">
    <source>
        <dbReference type="Proteomes" id="UP000694925"/>
    </source>
</evidence>
<evidence type="ECO:0000256" key="9">
    <source>
        <dbReference type="ARBA" id="ARBA00023136"/>
    </source>
</evidence>
<dbReference type="SUPFAM" id="SSF50022">
    <property type="entry name" value="ISP domain"/>
    <property type="match status" value="1"/>
</dbReference>
<comment type="catalytic activity">
    <reaction evidence="11">
        <text>a quinol + 2 Fe(III)-[cytochrome c](out) = a quinone + 2 Fe(II)-[cytochrome c](out) + 2 H(+)(out)</text>
        <dbReference type="Rhea" id="RHEA:11484"/>
        <dbReference type="Rhea" id="RHEA-COMP:10350"/>
        <dbReference type="Rhea" id="RHEA-COMP:14399"/>
        <dbReference type="ChEBI" id="CHEBI:15378"/>
        <dbReference type="ChEBI" id="CHEBI:24646"/>
        <dbReference type="ChEBI" id="CHEBI:29033"/>
        <dbReference type="ChEBI" id="CHEBI:29034"/>
        <dbReference type="ChEBI" id="CHEBI:132124"/>
        <dbReference type="EC" id="7.1.1.8"/>
    </reaction>
</comment>
<evidence type="ECO:0000256" key="6">
    <source>
        <dbReference type="ARBA" id="ARBA00022989"/>
    </source>
</evidence>
<dbReference type="InterPro" id="IPR036922">
    <property type="entry name" value="Rieske_2Fe-2S_sf"/>
</dbReference>
<dbReference type="NCBIfam" id="TIGR01416">
    <property type="entry name" value="Rieske_proteo"/>
    <property type="match status" value="1"/>
</dbReference>